<keyword evidence="2" id="KW-1185">Reference proteome</keyword>
<dbReference type="EMBL" id="MF448340">
    <property type="protein sequence ID" value="ASU00464.1"/>
    <property type="molecule type" value="Genomic_DNA"/>
</dbReference>
<reference evidence="1 2" key="1">
    <citation type="submission" date="2017-07" db="EMBL/GenBank/DDBJ databases">
        <title>In vitro design and evaluation of phage cocktails against multidrug-resistant Aeromonas salmonicida.</title>
        <authorList>
            <person name="Chen L."/>
            <person name="Yuan S."/>
            <person name="Ma Y."/>
        </authorList>
    </citation>
    <scope>NUCLEOTIDE SEQUENCE [LARGE SCALE GENOMIC DNA]</scope>
</reference>
<dbReference type="GeneID" id="55604455"/>
<evidence type="ECO:0000313" key="1">
    <source>
        <dbReference type="EMBL" id="ASU00464.1"/>
    </source>
</evidence>
<evidence type="ECO:0000313" key="2">
    <source>
        <dbReference type="Proteomes" id="UP000226092"/>
    </source>
</evidence>
<accession>A0A223LEI4</accession>
<dbReference type="RefSeq" id="YP_009834388.1">
    <property type="nucleotide sequence ID" value="NC_048673.1"/>
</dbReference>
<name>A0A223LEI4_9CAUD</name>
<sequence>MFKIEVQPSRELCYHDFVDMFEGEVLSVPTLHKMNLVISEIEHRNICRTGHSYTKDYMVIDQDLFLMKRYFNEISYKLLNGYQ</sequence>
<dbReference type="KEGG" id="vg:55604455"/>
<dbReference type="Proteomes" id="UP000226092">
    <property type="component" value="Segment"/>
</dbReference>
<proteinExistence type="predicted"/>
<protein>
    <submittedName>
        <fullName evidence="1">Uncharacterized protein</fullName>
    </submittedName>
</protein>
<organism evidence="1 2">
    <name type="scientific">Aeromonas phage AS-zj</name>
    <dbReference type="NCBI Taxonomy" id="2024208"/>
    <lineage>
        <taxon>Viruses</taxon>
        <taxon>Duplodnaviria</taxon>
        <taxon>Heunggongvirae</taxon>
        <taxon>Uroviricota</taxon>
        <taxon>Caudoviricetes</taxon>
        <taxon>Pantevenvirales</taxon>
        <taxon>Straboviridae</taxon>
        <taxon>Emmerichvirinae</taxon>
        <taxon>Ceceduovirus</taxon>
        <taxon>Ceceduovirus aszj</taxon>
    </lineage>
</organism>